<gene>
    <name evidence="3" type="ORF">QBE51_04670</name>
</gene>
<feature type="transmembrane region" description="Helical" evidence="2">
    <location>
        <begin position="331"/>
        <end position="353"/>
    </location>
</feature>
<reference evidence="3 4" key="1">
    <citation type="submission" date="2023-03" db="EMBL/GenBank/DDBJ databases">
        <title>Novel Species.</title>
        <authorList>
            <person name="Ma S."/>
        </authorList>
    </citation>
    <scope>NUCLEOTIDE SEQUENCE [LARGE SCALE GENOMIC DNA]</scope>
    <source>
        <strain evidence="3 4">LIND6LT2</strain>
    </source>
</reference>
<feature type="transmembrane region" description="Helical" evidence="2">
    <location>
        <begin position="605"/>
        <end position="622"/>
    </location>
</feature>
<organism evidence="3 4">
    <name type="scientific">Defluviitalea saccharophila</name>
    <dbReference type="NCBI Taxonomy" id="879970"/>
    <lineage>
        <taxon>Bacteria</taxon>
        <taxon>Bacillati</taxon>
        <taxon>Bacillota</taxon>
        <taxon>Clostridia</taxon>
        <taxon>Lachnospirales</taxon>
        <taxon>Defluviitaleaceae</taxon>
        <taxon>Defluviitalea</taxon>
    </lineage>
</organism>
<dbReference type="EMBL" id="CP121687">
    <property type="protein sequence ID" value="WZL70820.1"/>
    <property type="molecule type" value="Genomic_DNA"/>
</dbReference>
<dbReference type="Pfam" id="PF10101">
    <property type="entry name" value="DUF2339"/>
    <property type="match status" value="1"/>
</dbReference>
<feature type="transmembrane region" description="Helical" evidence="2">
    <location>
        <begin position="365"/>
        <end position="382"/>
    </location>
</feature>
<feature type="compositionally biased region" description="Pro residues" evidence="1">
    <location>
        <begin position="49"/>
        <end position="59"/>
    </location>
</feature>
<evidence type="ECO:0000313" key="4">
    <source>
        <dbReference type="Proteomes" id="UP001486565"/>
    </source>
</evidence>
<feature type="transmembrane region" description="Helical" evidence="2">
    <location>
        <begin position="424"/>
        <end position="442"/>
    </location>
</feature>
<feature type="transmembrane region" description="Helical" evidence="2">
    <location>
        <begin position="144"/>
        <end position="161"/>
    </location>
</feature>
<dbReference type="PANTHER" id="PTHR38434">
    <property type="entry name" value="BLL2549 PROTEIN"/>
    <property type="match status" value="1"/>
</dbReference>
<feature type="transmembrane region" description="Helical" evidence="2">
    <location>
        <begin position="448"/>
        <end position="465"/>
    </location>
</feature>
<keyword evidence="4" id="KW-1185">Reference proteome</keyword>
<keyword evidence="2" id="KW-1133">Transmembrane helix</keyword>
<dbReference type="InterPro" id="IPR019286">
    <property type="entry name" value="DUF2339_TM"/>
</dbReference>
<dbReference type="PANTHER" id="PTHR38434:SF1">
    <property type="entry name" value="BLL2549 PROTEIN"/>
    <property type="match status" value="1"/>
</dbReference>
<protein>
    <submittedName>
        <fullName evidence="3">DUF2339 domain-containing protein</fullName>
    </submittedName>
</protein>
<feature type="transmembrane region" description="Helical" evidence="2">
    <location>
        <begin position="204"/>
        <end position="225"/>
    </location>
</feature>
<sequence length="670" mass="74805">MDDKTIILERLNVIEKRLARLEHEFYNAKTIHEKPNISPNSAKTTKPVPHVPPVPPASAVPPKSHVPSAPGVPPKYHVPSASGVPPKSHVPPVSAAPTKPHVTPMTSGGSKPSVPLAPPQKMPQKPKNFKKEVQNFEMELGGKWINRIGIIALILGSAFFLKYSFENNLIGPQVRILIGVILGIAMLVFGDLQFKKYRIPAEGLMGGGIAVLCFTVYAAFSFYSFIGQNTAFILFIFIVGVCTFLAIRNDTVTIMHLGVLTGFLAPFLVSGGESNDVFFFTYLVILNLGIMTISYYKSWKSLFYVAFFASHFCFSLWFLGTFFAFNAKADSIQFFTGFIPMTIIFFEFLAVSILMNISSKNKKPYLKFDTFLIFMNAMVYYGEGYGMLSIFNDSLLGMFTIMIAIVFLGIYFGLKEYQDVNKSFLTSLLLAALLFITIAIPVQLKGRFLSLAWAVEGLMLSYLSTQAEFKKINFAYIGVVGIALISLSVDLIHIGEELHRTPFFNINSITYLLSIIALFGVLCIKREESSINLILTVVLNLLLLVFFLTDTSNIIDRLIESARNAGQFDSIDNYMYMRDLLQSLVILLYSIVLIVIGIIKNSKKIRIFSLSLFLLVIFKVFLNDLASLEGIYRILSFMALGVILIGISFIYQKYKNLILGENLGETKKDI</sequence>
<keyword evidence="2" id="KW-0812">Transmembrane</keyword>
<feature type="transmembrane region" description="Helical" evidence="2">
    <location>
        <begin position="173"/>
        <end position="192"/>
    </location>
</feature>
<dbReference type="Proteomes" id="UP001486565">
    <property type="component" value="Chromosome"/>
</dbReference>
<keyword evidence="2" id="KW-0472">Membrane</keyword>
<proteinExistence type="predicted"/>
<feature type="transmembrane region" description="Helical" evidence="2">
    <location>
        <begin position="277"/>
        <end position="296"/>
    </location>
</feature>
<feature type="transmembrane region" description="Helical" evidence="2">
    <location>
        <begin position="231"/>
        <end position="247"/>
    </location>
</feature>
<evidence type="ECO:0000256" key="1">
    <source>
        <dbReference type="SAM" id="MobiDB-lite"/>
    </source>
</evidence>
<feature type="transmembrane region" description="Helical" evidence="2">
    <location>
        <begin position="506"/>
        <end position="524"/>
    </location>
</feature>
<feature type="transmembrane region" description="Helical" evidence="2">
    <location>
        <begin position="634"/>
        <end position="651"/>
    </location>
</feature>
<dbReference type="RefSeq" id="WP_341877777.1">
    <property type="nucleotide sequence ID" value="NZ_CP121687.1"/>
</dbReference>
<feature type="transmembrane region" description="Helical" evidence="2">
    <location>
        <begin position="472"/>
        <end position="494"/>
    </location>
</feature>
<feature type="compositionally biased region" description="Low complexity" evidence="1">
    <location>
        <begin position="60"/>
        <end position="69"/>
    </location>
</feature>
<feature type="transmembrane region" description="Helical" evidence="2">
    <location>
        <begin position="531"/>
        <end position="549"/>
    </location>
</feature>
<feature type="transmembrane region" description="Helical" evidence="2">
    <location>
        <begin position="394"/>
        <end position="412"/>
    </location>
</feature>
<name>A0ABZ2Y6H9_9FIRM</name>
<feature type="region of interest" description="Disordered" evidence="1">
    <location>
        <begin position="34"/>
        <end position="126"/>
    </location>
</feature>
<feature type="transmembrane region" description="Helical" evidence="2">
    <location>
        <begin position="254"/>
        <end position="271"/>
    </location>
</feature>
<feature type="transmembrane region" description="Helical" evidence="2">
    <location>
        <begin position="303"/>
        <end position="325"/>
    </location>
</feature>
<accession>A0ABZ2Y6H9</accession>
<evidence type="ECO:0000256" key="2">
    <source>
        <dbReference type="SAM" id="Phobius"/>
    </source>
</evidence>
<feature type="transmembrane region" description="Helical" evidence="2">
    <location>
        <begin position="580"/>
        <end position="598"/>
    </location>
</feature>
<evidence type="ECO:0000313" key="3">
    <source>
        <dbReference type="EMBL" id="WZL70820.1"/>
    </source>
</evidence>